<accession>A0A0S4NCB6</accession>
<dbReference type="InterPro" id="IPR015867">
    <property type="entry name" value="N-reg_PII/ATP_PRibTrfase_C"/>
</dbReference>
<gene>
    <name evidence="2" type="ORF">JGI1_01968</name>
</gene>
<sequence>MRVESTGKLLRIFIGEDDRYEGKPLFEVIVKRIRELGIAGATVIRGIEGYGAGSVIHKLSLLDLSADLPIVIEIVDSEEKILSIIPEIERLIEKSGGGALITLEKVEVIRYSPGKG</sequence>
<dbReference type="Proteomes" id="UP000320623">
    <property type="component" value="Unassembled WGS sequence"/>
</dbReference>
<dbReference type="Gene3D" id="3.30.70.120">
    <property type="match status" value="1"/>
</dbReference>
<dbReference type="STRING" id="1643428.GCA_001442855_01928"/>
<organism evidence="2 3">
    <name type="scientific">Candidatus Thermokryptus mobilis</name>
    <dbReference type="NCBI Taxonomy" id="1643428"/>
    <lineage>
        <taxon>Bacteria</taxon>
        <taxon>Pseudomonadati</taxon>
        <taxon>Candidatus Kryptoniota</taxon>
        <taxon>Candidatus Thermokryptus</taxon>
    </lineage>
</organism>
<evidence type="ECO:0000313" key="2">
    <source>
        <dbReference type="EMBL" id="CUU08051.1"/>
    </source>
</evidence>
<protein>
    <submittedName>
        <fullName evidence="2">Uncharacterized protein</fullName>
    </submittedName>
</protein>
<evidence type="ECO:0000256" key="1">
    <source>
        <dbReference type="ARBA" id="ARBA00010554"/>
    </source>
</evidence>
<reference evidence="3" key="1">
    <citation type="submission" date="2015-11" db="EMBL/GenBank/DDBJ databases">
        <authorList>
            <person name="Varghese N."/>
        </authorList>
    </citation>
    <scope>NUCLEOTIDE SEQUENCE [LARGE SCALE GENOMIC DNA]</scope>
</reference>
<dbReference type="OrthoDB" id="9795853at2"/>
<dbReference type="InterPro" id="IPR003793">
    <property type="entry name" value="UPF0166"/>
</dbReference>
<name>A0A0S4NCB6_9BACT</name>
<dbReference type="InterPro" id="IPR011322">
    <property type="entry name" value="N-reg_PII-like_a/b"/>
</dbReference>
<dbReference type="RefSeq" id="WP_140945686.1">
    <property type="nucleotide sequence ID" value="NZ_FAOO01000018.1"/>
</dbReference>
<dbReference type="PANTHER" id="PTHR35983">
    <property type="entry name" value="UPF0166 PROTEIN TM_0021"/>
    <property type="match status" value="1"/>
</dbReference>
<dbReference type="Pfam" id="PF02641">
    <property type="entry name" value="DUF190"/>
    <property type="match status" value="1"/>
</dbReference>
<dbReference type="AlphaFoldDB" id="A0A0S4NCB6"/>
<dbReference type="SUPFAM" id="SSF54913">
    <property type="entry name" value="GlnB-like"/>
    <property type="match status" value="1"/>
</dbReference>
<dbReference type="EMBL" id="FAOO01000018">
    <property type="protein sequence ID" value="CUU08051.1"/>
    <property type="molecule type" value="Genomic_DNA"/>
</dbReference>
<dbReference type="PANTHER" id="PTHR35983:SF1">
    <property type="entry name" value="UPF0166 PROTEIN TM_0021"/>
    <property type="match status" value="1"/>
</dbReference>
<keyword evidence="3" id="KW-1185">Reference proteome</keyword>
<evidence type="ECO:0000313" key="3">
    <source>
        <dbReference type="Proteomes" id="UP000320623"/>
    </source>
</evidence>
<proteinExistence type="inferred from homology"/>
<comment type="similarity">
    <text evidence="1">Belongs to the UPF0166 family.</text>
</comment>